<dbReference type="STRING" id="525897.Dbac_2836"/>
<dbReference type="AlphaFoldDB" id="C7LUJ6"/>
<proteinExistence type="predicted"/>
<dbReference type="SUPFAM" id="SSF54285">
    <property type="entry name" value="MoaD/ThiS"/>
    <property type="match status" value="1"/>
</dbReference>
<dbReference type="RefSeq" id="WP_015775000.1">
    <property type="nucleotide sequence ID" value="NC_013173.1"/>
</dbReference>
<protein>
    <submittedName>
        <fullName evidence="1">ThiamineS protein</fullName>
    </submittedName>
</protein>
<name>C7LUJ6_DESBD</name>
<evidence type="ECO:0000313" key="1">
    <source>
        <dbReference type="EMBL" id="ACU90911.1"/>
    </source>
</evidence>
<dbReference type="Pfam" id="PF02597">
    <property type="entry name" value="ThiS"/>
    <property type="match status" value="1"/>
</dbReference>
<dbReference type="HOGENOM" id="CLU_114601_5_2_7"/>
<dbReference type="OrthoDB" id="9801945at2"/>
<dbReference type="eggNOG" id="COG1977">
    <property type="taxonomic scope" value="Bacteria"/>
</dbReference>
<dbReference type="EMBL" id="CP001629">
    <property type="protein sequence ID" value="ACU90911.1"/>
    <property type="molecule type" value="Genomic_DNA"/>
</dbReference>
<dbReference type="Gene3D" id="3.10.20.30">
    <property type="match status" value="1"/>
</dbReference>
<organism evidence="1 2">
    <name type="scientific">Desulfomicrobium baculatum (strain DSM 4028 / VKM B-1378 / X)</name>
    <name type="common">Desulfovibrio baculatus</name>
    <dbReference type="NCBI Taxonomy" id="525897"/>
    <lineage>
        <taxon>Bacteria</taxon>
        <taxon>Pseudomonadati</taxon>
        <taxon>Thermodesulfobacteriota</taxon>
        <taxon>Desulfovibrionia</taxon>
        <taxon>Desulfovibrionales</taxon>
        <taxon>Desulfomicrobiaceae</taxon>
        <taxon>Desulfomicrobium</taxon>
    </lineage>
</organism>
<dbReference type="KEGG" id="dba:Dbac_2836"/>
<accession>C7LUJ6</accession>
<gene>
    <name evidence="1" type="ordered locus">Dbac_2836</name>
</gene>
<reference evidence="1 2" key="1">
    <citation type="journal article" date="2009" name="Stand. Genomic Sci.">
        <title>Complete genome sequence of Desulfomicrobium baculatum type strain (X).</title>
        <authorList>
            <person name="Copeland A."/>
            <person name="Spring S."/>
            <person name="Goker M."/>
            <person name="Schneider S."/>
            <person name="Lapidus A."/>
            <person name="Del Rio T.G."/>
            <person name="Tice H."/>
            <person name="Cheng J.F."/>
            <person name="Chen F."/>
            <person name="Nolan M."/>
            <person name="Bruce D."/>
            <person name="Goodwin L."/>
            <person name="Pitluck S."/>
            <person name="Ivanova N."/>
            <person name="Mavrommatis K."/>
            <person name="Ovchinnikova G."/>
            <person name="Pati A."/>
            <person name="Chen A."/>
            <person name="Palaniappan K."/>
            <person name="Land M."/>
            <person name="Hauser L."/>
            <person name="Chang Y.J."/>
            <person name="Jeffries C.C."/>
            <person name="Meincke L."/>
            <person name="Sims D."/>
            <person name="Brettin T."/>
            <person name="Detter J.C."/>
            <person name="Han C."/>
            <person name="Chain P."/>
            <person name="Bristow J."/>
            <person name="Eisen J.A."/>
            <person name="Markowitz V."/>
            <person name="Hugenholtz P."/>
            <person name="Kyrpides N.C."/>
            <person name="Klenk H.P."/>
            <person name="Lucas S."/>
        </authorList>
    </citation>
    <scope>NUCLEOTIDE SEQUENCE [LARGE SCALE GENOMIC DNA]</scope>
    <source>
        <strain evidence="2">DSM 4028 / VKM B-1378 / X</strain>
    </source>
</reference>
<dbReference type="Proteomes" id="UP000002216">
    <property type="component" value="Chromosome"/>
</dbReference>
<dbReference type="CDD" id="cd17040">
    <property type="entry name" value="Ubl_MoaD_like"/>
    <property type="match status" value="1"/>
</dbReference>
<dbReference type="InterPro" id="IPR012675">
    <property type="entry name" value="Beta-grasp_dom_sf"/>
</dbReference>
<dbReference type="InterPro" id="IPR003749">
    <property type="entry name" value="ThiS/MoaD-like"/>
</dbReference>
<evidence type="ECO:0000313" key="2">
    <source>
        <dbReference type="Proteomes" id="UP000002216"/>
    </source>
</evidence>
<sequence>MRVRVKCFATLADHTPPDGFVDLQEGAVVEAMLPLLGLEAGDIKLVFVNSRNSSLEAALADGDQVGIFPAVGGG</sequence>
<keyword evidence="2" id="KW-1185">Reference proteome</keyword>
<dbReference type="InterPro" id="IPR016155">
    <property type="entry name" value="Mopterin_synth/thiamin_S_b"/>
</dbReference>